<evidence type="ECO:0000256" key="2">
    <source>
        <dbReference type="SAM" id="SignalP"/>
    </source>
</evidence>
<keyword evidence="1" id="KW-0175">Coiled coil</keyword>
<name>A0A7S3PXR9_9STRA</name>
<dbReference type="EMBL" id="HBIO01005698">
    <property type="protein sequence ID" value="CAE0459228.1"/>
    <property type="molecule type" value="Transcribed_RNA"/>
</dbReference>
<sequence length="167" mass="19213">MKFKRLHYLVFFAVFFLLDANAAFISENSKSPKCLSNSSVTGCISLRGMRSFSSCFRPQSAFQHESANQPLFRPLSSNNDDVEKTESIATSIEEELEILQQMLTYIEALEARNESQLESFIDEEDQWTSMEEDERELLKNKENIVKKLDVLTTELMQMWMGAKSMDG</sequence>
<feature type="chain" id="PRO_5030708418" evidence="2">
    <location>
        <begin position="23"/>
        <end position="167"/>
    </location>
</feature>
<evidence type="ECO:0000256" key="1">
    <source>
        <dbReference type="SAM" id="Coils"/>
    </source>
</evidence>
<organism evidence="3">
    <name type="scientific">Chaetoceros debilis</name>
    <dbReference type="NCBI Taxonomy" id="122233"/>
    <lineage>
        <taxon>Eukaryota</taxon>
        <taxon>Sar</taxon>
        <taxon>Stramenopiles</taxon>
        <taxon>Ochrophyta</taxon>
        <taxon>Bacillariophyta</taxon>
        <taxon>Coscinodiscophyceae</taxon>
        <taxon>Chaetocerotophycidae</taxon>
        <taxon>Chaetocerotales</taxon>
        <taxon>Chaetocerotaceae</taxon>
        <taxon>Chaetoceros</taxon>
    </lineage>
</organism>
<gene>
    <name evidence="3" type="ORF">CDEB00056_LOCUS4069</name>
</gene>
<dbReference type="AlphaFoldDB" id="A0A7S3PXR9"/>
<feature type="coiled-coil region" evidence="1">
    <location>
        <begin position="82"/>
        <end position="126"/>
    </location>
</feature>
<reference evidence="3" key="1">
    <citation type="submission" date="2021-01" db="EMBL/GenBank/DDBJ databases">
        <authorList>
            <person name="Corre E."/>
            <person name="Pelletier E."/>
            <person name="Niang G."/>
            <person name="Scheremetjew M."/>
            <person name="Finn R."/>
            <person name="Kale V."/>
            <person name="Holt S."/>
            <person name="Cochrane G."/>
            <person name="Meng A."/>
            <person name="Brown T."/>
            <person name="Cohen L."/>
        </authorList>
    </citation>
    <scope>NUCLEOTIDE SEQUENCE</scope>
    <source>
        <strain evidence="3">MM31A-1</strain>
    </source>
</reference>
<protein>
    <submittedName>
        <fullName evidence="3">Uncharacterized protein</fullName>
    </submittedName>
</protein>
<keyword evidence="2" id="KW-0732">Signal</keyword>
<accession>A0A7S3PXR9</accession>
<proteinExistence type="predicted"/>
<feature type="signal peptide" evidence="2">
    <location>
        <begin position="1"/>
        <end position="22"/>
    </location>
</feature>
<evidence type="ECO:0000313" key="3">
    <source>
        <dbReference type="EMBL" id="CAE0459228.1"/>
    </source>
</evidence>